<keyword evidence="3" id="KW-0274">FAD</keyword>
<name>A0ABR4BY51_9HELO</name>
<protein>
    <recommendedName>
        <fullName evidence="6">FAD-binding domain-containing protein</fullName>
    </recommendedName>
</protein>
<reference evidence="7 8" key="1">
    <citation type="journal article" date="2024" name="Commun. Biol.">
        <title>Comparative genomic analysis of thermophilic fungi reveals convergent evolutionary adaptations and gene losses.</title>
        <authorList>
            <person name="Steindorff A.S."/>
            <person name="Aguilar-Pontes M.V."/>
            <person name="Robinson A.J."/>
            <person name="Andreopoulos B."/>
            <person name="LaButti K."/>
            <person name="Kuo A."/>
            <person name="Mondo S."/>
            <person name="Riley R."/>
            <person name="Otillar R."/>
            <person name="Haridas S."/>
            <person name="Lipzen A."/>
            <person name="Grimwood J."/>
            <person name="Schmutz J."/>
            <person name="Clum A."/>
            <person name="Reid I.D."/>
            <person name="Moisan M.C."/>
            <person name="Butler G."/>
            <person name="Nguyen T.T.M."/>
            <person name="Dewar K."/>
            <person name="Conant G."/>
            <person name="Drula E."/>
            <person name="Henrissat B."/>
            <person name="Hansel C."/>
            <person name="Singer S."/>
            <person name="Hutchinson M.I."/>
            <person name="de Vries R.P."/>
            <person name="Natvig D.O."/>
            <person name="Powell A.J."/>
            <person name="Tsang A."/>
            <person name="Grigoriev I.V."/>
        </authorList>
    </citation>
    <scope>NUCLEOTIDE SEQUENCE [LARGE SCALE GENOMIC DNA]</scope>
    <source>
        <strain evidence="7 8">CBS 494.80</strain>
    </source>
</reference>
<dbReference type="EMBL" id="JAZHXI010000018">
    <property type="protein sequence ID" value="KAL2061984.1"/>
    <property type="molecule type" value="Genomic_DNA"/>
</dbReference>
<evidence type="ECO:0000256" key="2">
    <source>
        <dbReference type="ARBA" id="ARBA00022630"/>
    </source>
</evidence>
<dbReference type="Proteomes" id="UP001595075">
    <property type="component" value="Unassembled WGS sequence"/>
</dbReference>
<comment type="similarity">
    <text evidence="1">Belongs to the paxM FAD-dependent monooxygenase family.</text>
</comment>
<dbReference type="PRINTS" id="PR00420">
    <property type="entry name" value="RNGMNOXGNASE"/>
</dbReference>
<keyword evidence="4" id="KW-0560">Oxidoreductase</keyword>
<gene>
    <name evidence="7" type="ORF">VTL71DRAFT_7362</name>
</gene>
<accession>A0ABR4BY51</accession>
<evidence type="ECO:0000256" key="5">
    <source>
        <dbReference type="ARBA" id="ARBA00023033"/>
    </source>
</evidence>
<keyword evidence="8" id="KW-1185">Reference proteome</keyword>
<dbReference type="PANTHER" id="PTHR13789:SF314">
    <property type="entry name" value="FAD-BINDING DOMAIN-CONTAINING PROTEIN"/>
    <property type="match status" value="1"/>
</dbReference>
<dbReference type="InterPro" id="IPR050493">
    <property type="entry name" value="FAD-dep_Monooxygenase_BioMet"/>
</dbReference>
<sequence>MATTSAENKFRILIVGGGIAGLATAIALRGPNRQILILEQSALNREIGATISLQPNASKFVEKSWGLSKELAAKGSMIDKAFRICSADGTEHKRVDLTAKLQYDGNRMLYHRQDLHDVLKNAATSVDRLGAPAEILAKSRVVSCDCEKGSVELEDGRVLDGFDLIVAADGIRSKIRKCVVDGKDVGSVRTGQAAYRMMIDASKLEGDEDIRKFLDPKEAVTTMIMGHKNRLIMGPARNGEVFSIVAMVPDVSDPAIETSWTTEGKLEDLLEAFKNFPDWCKRLFKHAPEIGLWQLRDLDPLESWTKGKVILIGDAAHAMLPTQGQGASQAIEDAEAVGSFLEGVSGKPSELDVRSCLKLVDETRRPRATQIQLLSRESAKPATEQCDTKIKISPDQYMDFCCTYNGAKAWREQQTRVNMLEQLESLAIKEPQAPIDAHSLPVVRQTVV</sequence>
<organism evidence="7 8">
    <name type="scientific">Oculimacula yallundae</name>
    <dbReference type="NCBI Taxonomy" id="86028"/>
    <lineage>
        <taxon>Eukaryota</taxon>
        <taxon>Fungi</taxon>
        <taxon>Dikarya</taxon>
        <taxon>Ascomycota</taxon>
        <taxon>Pezizomycotina</taxon>
        <taxon>Leotiomycetes</taxon>
        <taxon>Helotiales</taxon>
        <taxon>Ploettnerulaceae</taxon>
        <taxon>Oculimacula</taxon>
    </lineage>
</organism>
<dbReference type="InterPro" id="IPR036188">
    <property type="entry name" value="FAD/NAD-bd_sf"/>
</dbReference>
<evidence type="ECO:0000313" key="7">
    <source>
        <dbReference type="EMBL" id="KAL2061984.1"/>
    </source>
</evidence>
<dbReference type="SUPFAM" id="SSF54373">
    <property type="entry name" value="FAD-linked reductases, C-terminal domain"/>
    <property type="match status" value="1"/>
</dbReference>
<comment type="caution">
    <text evidence="7">The sequence shown here is derived from an EMBL/GenBank/DDBJ whole genome shotgun (WGS) entry which is preliminary data.</text>
</comment>
<evidence type="ECO:0000259" key="6">
    <source>
        <dbReference type="Pfam" id="PF01494"/>
    </source>
</evidence>
<evidence type="ECO:0000256" key="1">
    <source>
        <dbReference type="ARBA" id="ARBA00007992"/>
    </source>
</evidence>
<feature type="domain" description="FAD-binding" evidence="6">
    <location>
        <begin position="11"/>
        <end position="344"/>
    </location>
</feature>
<evidence type="ECO:0000256" key="4">
    <source>
        <dbReference type="ARBA" id="ARBA00023002"/>
    </source>
</evidence>
<evidence type="ECO:0000256" key="3">
    <source>
        <dbReference type="ARBA" id="ARBA00022827"/>
    </source>
</evidence>
<dbReference type="InterPro" id="IPR002938">
    <property type="entry name" value="FAD-bd"/>
</dbReference>
<keyword evidence="5" id="KW-0503">Monooxygenase</keyword>
<dbReference type="Gene3D" id="3.50.50.60">
    <property type="entry name" value="FAD/NAD(P)-binding domain"/>
    <property type="match status" value="1"/>
</dbReference>
<dbReference type="SUPFAM" id="SSF51905">
    <property type="entry name" value="FAD/NAD(P)-binding domain"/>
    <property type="match status" value="1"/>
</dbReference>
<dbReference type="PANTHER" id="PTHR13789">
    <property type="entry name" value="MONOOXYGENASE"/>
    <property type="match status" value="1"/>
</dbReference>
<evidence type="ECO:0000313" key="8">
    <source>
        <dbReference type="Proteomes" id="UP001595075"/>
    </source>
</evidence>
<proteinExistence type="inferred from homology"/>
<dbReference type="Pfam" id="PF01494">
    <property type="entry name" value="FAD_binding_3"/>
    <property type="match status" value="1"/>
</dbReference>
<keyword evidence="2" id="KW-0285">Flavoprotein</keyword>